<dbReference type="GO" id="GO:0043565">
    <property type="term" value="F:sequence-specific DNA binding"/>
    <property type="evidence" value="ECO:0007669"/>
    <property type="project" value="TreeGrafter"/>
</dbReference>
<reference evidence="2" key="1">
    <citation type="submission" date="2019-08" db="EMBL/GenBank/DDBJ databases">
        <title>The genome of the North American firefly Photinus pyralis.</title>
        <authorList>
            <consortium name="Photinus pyralis genome working group"/>
            <person name="Fallon T.R."/>
            <person name="Sander Lower S.E."/>
            <person name="Weng J.-K."/>
        </authorList>
    </citation>
    <scope>NUCLEOTIDE SEQUENCE</scope>
    <source>
        <strain evidence="2">TRF0915ILg1</strain>
        <tissue evidence="2">Whole body</tissue>
    </source>
</reference>
<comment type="caution">
    <text evidence="2">The sequence shown here is derived from an EMBL/GenBank/DDBJ whole genome shotgun (WGS) entry which is preliminary data.</text>
</comment>
<evidence type="ECO:0000313" key="3">
    <source>
        <dbReference type="Proteomes" id="UP000801492"/>
    </source>
</evidence>
<name>A0A8K0CAQ1_IGNLU</name>
<organism evidence="2 3">
    <name type="scientific">Ignelater luminosus</name>
    <name type="common">Cucubano</name>
    <name type="synonym">Pyrophorus luminosus</name>
    <dbReference type="NCBI Taxonomy" id="2038154"/>
    <lineage>
        <taxon>Eukaryota</taxon>
        <taxon>Metazoa</taxon>
        <taxon>Ecdysozoa</taxon>
        <taxon>Arthropoda</taxon>
        <taxon>Hexapoda</taxon>
        <taxon>Insecta</taxon>
        <taxon>Pterygota</taxon>
        <taxon>Neoptera</taxon>
        <taxon>Endopterygota</taxon>
        <taxon>Coleoptera</taxon>
        <taxon>Polyphaga</taxon>
        <taxon>Elateriformia</taxon>
        <taxon>Elateroidea</taxon>
        <taxon>Elateridae</taxon>
        <taxon>Agrypninae</taxon>
        <taxon>Pyrophorini</taxon>
        <taxon>Ignelater</taxon>
    </lineage>
</organism>
<evidence type="ECO:0000313" key="2">
    <source>
        <dbReference type="EMBL" id="KAF2883764.1"/>
    </source>
</evidence>
<dbReference type="Pfam" id="PF13843">
    <property type="entry name" value="DDE_Tnp_1_7"/>
    <property type="match status" value="2"/>
</dbReference>
<feature type="domain" description="PiggyBac transposable element-derived protein" evidence="1">
    <location>
        <begin position="220"/>
        <end position="351"/>
    </location>
</feature>
<dbReference type="PANTHER" id="PTHR47055:SF2">
    <property type="entry name" value="PIGGYBAC TRANSPOSABLE ELEMENT-DERIVED PROTEIN 2-RELATED"/>
    <property type="match status" value="1"/>
</dbReference>
<gene>
    <name evidence="2" type="ORF">ILUMI_22409</name>
</gene>
<accession>A0A8K0CAQ1</accession>
<dbReference type="AlphaFoldDB" id="A0A8K0CAQ1"/>
<dbReference type="PANTHER" id="PTHR47055">
    <property type="entry name" value="DDE_TNP_1_7 DOMAIN-CONTAINING PROTEIN"/>
    <property type="match status" value="1"/>
</dbReference>
<sequence length="352" mass="40791">MHHRECRISTLLFFSSYWTRPLNLNELIEELKNLHDEQLPNDIVIFPPEDTDEDSGDEDLVQISNLPGSQLRAEAITNLTRSTISDSSKDEDDIPLSHFAKNIPRLVGQLPSTKKEAESQLMQSLETDLDKFSKVRPLIDAMNQRFIDSAPQEECHSLDESMVPYYGRHGAKQFIRGKLIRWGYKFWMSITRLDYVEWFDSYQGSSTTIQGFQYLLRYLFRQFFTTLQLLEELKSKGQKGTGTIRENRLGKDCKVMVSNTLKKKERGSFDYCTAEENEIVVCKWNDSNAVSITSNSNPVFPTMQVKRYSEKDKKRVLVDQPNIIKEYNENMGGVDRADENISHYRVSIRGKK</sequence>
<keyword evidence="3" id="KW-1185">Reference proteome</keyword>
<dbReference type="InterPro" id="IPR052638">
    <property type="entry name" value="PiggyBac_TE-derived"/>
</dbReference>
<dbReference type="OrthoDB" id="8300647at2759"/>
<protein>
    <recommendedName>
        <fullName evidence="1">PiggyBac transposable element-derived protein domain-containing protein</fullName>
    </recommendedName>
</protein>
<dbReference type="EMBL" id="VTPC01090292">
    <property type="protein sequence ID" value="KAF2883764.1"/>
    <property type="molecule type" value="Genomic_DNA"/>
</dbReference>
<feature type="domain" description="PiggyBac transposable element-derived protein" evidence="1">
    <location>
        <begin position="126"/>
        <end position="207"/>
    </location>
</feature>
<dbReference type="InterPro" id="IPR029526">
    <property type="entry name" value="PGBD"/>
</dbReference>
<evidence type="ECO:0000259" key="1">
    <source>
        <dbReference type="Pfam" id="PF13843"/>
    </source>
</evidence>
<proteinExistence type="predicted"/>
<dbReference type="Proteomes" id="UP000801492">
    <property type="component" value="Unassembled WGS sequence"/>
</dbReference>